<accession>A0A1T4LA10</accession>
<protein>
    <recommendedName>
        <fullName evidence="3">Motility quorum-sensing regulator, toxin of MqsA</fullName>
    </recommendedName>
</protein>
<evidence type="ECO:0000313" key="2">
    <source>
        <dbReference type="Proteomes" id="UP000190367"/>
    </source>
</evidence>
<proteinExistence type="predicted"/>
<gene>
    <name evidence="1" type="ORF">SAMN04488128_101553</name>
</gene>
<evidence type="ECO:0000313" key="1">
    <source>
        <dbReference type="EMBL" id="SJZ51579.1"/>
    </source>
</evidence>
<evidence type="ECO:0008006" key="3">
    <source>
        <dbReference type="Google" id="ProtNLM"/>
    </source>
</evidence>
<organism evidence="1 2">
    <name type="scientific">Chitinophaga eiseniae</name>
    <dbReference type="NCBI Taxonomy" id="634771"/>
    <lineage>
        <taxon>Bacteria</taxon>
        <taxon>Pseudomonadati</taxon>
        <taxon>Bacteroidota</taxon>
        <taxon>Chitinophagia</taxon>
        <taxon>Chitinophagales</taxon>
        <taxon>Chitinophagaceae</taxon>
        <taxon>Chitinophaga</taxon>
    </lineage>
</organism>
<dbReference type="OrthoDB" id="1366475at2"/>
<dbReference type="EMBL" id="FUWZ01000001">
    <property type="protein sequence ID" value="SJZ51579.1"/>
    <property type="molecule type" value="Genomic_DNA"/>
</dbReference>
<dbReference type="RefSeq" id="WP_078667232.1">
    <property type="nucleotide sequence ID" value="NZ_FUWZ01000001.1"/>
</dbReference>
<sequence>MLTKVAEVAQFLRAFHQKMSIWGVIYRDDRGKNGRTLLALEMRPDQRTMLVKSLKVEDYSEGPRKDTLNGGPDMWVFGKRYKGTEIYIKVTMGLPGKTTICISFHIAESPMLYPLK</sequence>
<name>A0A1T4LA10_9BACT</name>
<dbReference type="AlphaFoldDB" id="A0A1T4LA10"/>
<keyword evidence="2" id="KW-1185">Reference proteome</keyword>
<dbReference type="Proteomes" id="UP000190367">
    <property type="component" value="Unassembled WGS sequence"/>
</dbReference>
<reference evidence="2" key="1">
    <citation type="submission" date="2017-02" db="EMBL/GenBank/DDBJ databases">
        <authorList>
            <person name="Varghese N."/>
            <person name="Submissions S."/>
        </authorList>
    </citation>
    <scope>NUCLEOTIDE SEQUENCE [LARGE SCALE GENOMIC DNA]</scope>
    <source>
        <strain evidence="2">DSM 22224</strain>
    </source>
</reference>
<dbReference type="STRING" id="634771.SAMN04488128_101553"/>